<sequence length="361" mass="38589">MSTVDKTRKQHPQDGVVLLNGAELKPQPVDWLWRGWLAAGKLQLLAGSPGLGKTTLAMAMAAPVTSGGRWPDGSTCERGHVLMWSGEDDPADTLKPRLVAAGGDDSRIFFVTGYRSRGELLPFDPSRHMAQLQAEAERIGDVRLIIVDPIVTAVSGDSHKNTEVRRGLQPLVDLAAALRAALIGITHLSKGGGDPVERVTGSIAFSAVPRIIMLAGKTESSDGDERRILARGKSNIGPEGDGFEYHIEQSEPFPGIESSCVVWGDALHGPVRDLLSGEFDAVEANEKVSRVATAEAFLRRVLCDGAVLSNDVMAEAASQGISAASVRRAQGNLGVDARKGKDTKWYWSLPRTTGPLNESDD</sequence>
<evidence type="ECO:0000313" key="2">
    <source>
        <dbReference type="Proteomes" id="UP001629235"/>
    </source>
</evidence>
<name>A0ACC7NF88_9BURK</name>
<dbReference type="EMBL" id="JAQQDW010000044">
    <property type="protein sequence ID" value="MFM0105959.1"/>
    <property type="molecule type" value="Genomic_DNA"/>
</dbReference>
<accession>A0ACC7NF88</accession>
<proteinExistence type="predicted"/>
<keyword evidence="2" id="KW-1185">Reference proteome</keyword>
<protein>
    <submittedName>
        <fullName evidence="1">AAA family ATPase</fullName>
    </submittedName>
</protein>
<reference evidence="1 2" key="1">
    <citation type="journal article" date="2024" name="Chem. Sci.">
        <title>Discovery of megapolipeptins by genome mining of a Burkholderiales bacteria collection.</title>
        <authorList>
            <person name="Paulo B.S."/>
            <person name="Recchia M.J.J."/>
            <person name="Lee S."/>
            <person name="Fergusson C.H."/>
            <person name="Romanowski S.B."/>
            <person name="Hernandez A."/>
            <person name="Krull N."/>
            <person name="Liu D.Y."/>
            <person name="Cavanagh H."/>
            <person name="Bos A."/>
            <person name="Gray C.A."/>
            <person name="Murphy B.T."/>
            <person name="Linington R.G."/>
            <person name="Eustaquio A.S."/>
        </authorList>
    </citation>
    <scope>NUCLEOTIDE SEQUENCE [LARGE SCALE GENOMIC DNA]</scope>
    <source>
        <strain evidence="1 2">RL18-126-BIB-B</strain>
    </source>
</reference>
<comment type="caution">
    <text evidence="1">The sequence shown here is derived from an EMBL/GenBank/DDBJ whole genome shotgun (WGS) entry which is preliminary data.</text>
</comment>
<evidence type="ECO:0000313" key="1">
    <source>
        <dbReference type="EMBL" id="MFM0105959.1"/>
    </source>
</evidence>
<dbReference type="Proteomes" id="UP001629235">
    <property type="component" value="Unassembled WGS sequence"/>
</dbReference>
<organism evidence="1 2">
    <name type="scientific">Paraburkholderia rhynchosiae</name>
    <dbReference type="NCBI Taxonomy" id="487049"/>
    <lineage>
        <taxon>Bacteria</taxon>
        <taxon>Pseudomonadati</taxon>
        <taxon>Pseudomonadota</taxon>
        <taxon>Betaproteobacteria</taxon>
        <taxon>Burkholderiales</taxon>
        <taxon>Burkholderiaceae</taxon>
        <taxon>Paraburkholderia</taxon>
    </lineage>
</organism>
<gene>
    <name evidence="1" type="ORF">PQR01_21330</name>
</gene>